<organism evidence="1 2">
    <name type="scientific">Phytohabitans rumicis</name>
    <dbReference type="NCBI Taxonomy" id="1076125"/>
    <lineage>
        <taxon>Bacteria</taxon>
        <taxon>Bacillati</taxon>
        <taxon>Actinomycetota</taxon>
        <taxon>Actinomycetes</taxon>
        <taxon>Micromonosporales</taxon>
        <taxon>Micromonosporaceae</taxon>
    </lineage>
</organism>
<gene>
    <name evidence="1" type="ORF">Prum_062850</name>
</gene>
<reference evidence="1 2" key="2">
    <citation type="submission" date="2020-03" db="EMBL/GenBank/DDBJ databases">
        <authorList>
            <person name="Ichikawa N."/>
            <person name="Kimura A."/>
            <person name="Kitahashi Y."/>
            <person name="Uohara A."/>
        </authorList>
    </citation>
    <scope>NUCLEOTIDE SEQUENCE [LARGE SCALE GENOMIC DNA]</scope>
    <source>
        <strain evidence="1 2">NBRC 108638</strain>
    </source>
</reference>
<sequence length="55" mass="5644">MRTYLAIAAGSAAGAFLAVIAAFALISANAPDQDAERLINSGQTSAESTLQYGQR</sequence>
<reference evidence="1 2" key="1">
    <citation type="submission" date="2020-03" db="EMBL/GenBank/DDBJ databases">
        <title>Whole genome shotgun sequence of Phytohabitans rumicis NBRC 108638.</title>
        <authorList>
            <person name="Komaki H."/>
            <person name="Tamura T."/>
        </authorList>
    </citation>
    <scope>NUCLEOTIDE SEQUENCE [LARGE SCALE GENOMIC DNA]</scope>
    <source>
        <strain evidence="1 2">NBRC 108638</strain>
    </source>
</reference>
<evidence type="ECO:0000313" key="2">
    <source>
        <dbReference type="Proteomes" id="UP000482960"/>
    </source>
</evidence>
<comment type="caution">
    <text evidence="1">The sequence shown here is derived from an EMBL/GenBank/DDBJ whole genome shotgun (WGS) entry which is preliminary data.</text>
</comment>
<name>A0A6V8L5W9_9ACTN</name>
<protein>
    <submittedName>
        <fullName evidence="1">Uncharacterized protein</fullName>
    </submittedName>
</protein>
<keyword evidence="2" id="KW-1185">Reference proteome</keyword>
<accession>A0A6V8L5W9</accession>
<dbReference type="AlphaFoldDB" id="A0A6V8L5W9"/>
<dbReference type="Proteomes" id="UP000482960">
    <property type="component" value="Unassembled WGS sequence"/>
</dbReference>
<dbReference type="EMBL" id="BLPG01000001">
    <property type="protein sequence ID" value="GFJ92643.1"/>
    <property type="molecule type" value="Genomic_DNA"/>
</dbReference>
<proteinExistence type="predicted"/>
<evidence type="ECO:0000313" key="1">
    <source>
        <dbReference type="EMBL" id="GFJ92643.1"/>
    </source>
</evidence>
<dbReference type="RefSeq" id="WP_173079473.1">
    <property type="nucleotide sequence ID" value="NZ_BAABJB010000011.1"/>
</dbReference>